<dbReference type="InterPro" id="IPR057010">
    <property type="entry name" value="MrpH_C"/>
</dbReference>
<evidence type="ECO:0000259" key="1">
    <source>
        <dbReference type="Pfam" id="PF24223"/>
    </source>
</evidence>
<organism evidence="2">
    <name type="scientific">Salmonella enterica</name>
    <name type="common">Salmonella choleraesuis</name>
    <dbReference type="NCBI Taxonomy" id="28901"/>
    <lineage>
        <taxon>Bacteria</taxon>
        <taxon>Pseudomonadati</taxon>
        <taxon>Pseudomonadota</taxon>
        <taxon>Gammaproteobacteria</taxon>
        <taxon>Enterobacterales</taxon>
        <taxon>Enterobacteriaceae</taxon>
        <taxon>Salmonella</taxon>
    </lineage>
</organism>
<name>A0A764KVZ7_SALER</name>
<accession>A0A764KVZ7</accession>
<reference evidence="2" key="1">
    <citation type="journal article" date="2018" name="Genome Biol.">
        <title>SKESA: strategic k-mer extension for scrupulous assemblies.</title>
        <authorList>
            <person name="Souvorov A."/>
            <person name="Agarwala R."/>
            <person name="Lipman D.J."/>
        </authorList>
    </citation>
    <scope>NUCLEOTIDE SEQUENCE</scope>
    <source>
        <strain evidence="2">MA.CK_99/00008881</strain>
    </source>
</reference>
<dbReference type="EMBL" id="DAAYNX010000014">
    <property type="protein sequence ID" value="HAG5004688.1"/>
    <property type="molecule type" value="Genomic_DNA"/>
</dbReference>
<dbReference type="InterPro" id="IPR036937">
    <property type="entry name" value="Adhesion_dom_fimbrial_sf"/>
</dbReference>
<gene>
    <name evidence="2" type="ORF">G8387_003868</name>
</gene>
<comment type="caution">
    <text evidence="2">The sequence shown here is derived from an EMBL/GenBank/DDBJ whole genome shotgun (WGS) entry which is preliminary data.</text>
</comment>
<proteinExistence type="predicted"/>
<sequence length="344" mass="36688">MHKEMILRNCILSVRIVCLFLLYSQHCYADIYTTAVQLSRVSIATPTTIVKTDGKRIRVDISRIPVGTVDTLSALCPVSPTPGLSRNAALRIRHVIPKNGLLIGSEPVEIISSSSHQPSSYGFTTDYFTSFSWGAEDCFSVGTFTYPQSSVFWPPTVVEAQLPESITPGHYQGKLQFRAGLGISLFTSPLTGQQADLPSFTQILASAGEVTIPFPVEVKNSCKFSNSGITLDHGTITYDEAIDNIASATTSLICDYSAGVAKVEIKSAGVTGVKTADGIDIPLSNGWISTLSVEGPSGQHGSSIEIDTSSTPNPMLRFKSTLRSTKDSVLGPFAGSAVAVVTML</sequence>
<evidence type="ECO:0000313" key="2">
    <source>
        <dbReference type="EMBL" id="HAG5004688.1"/>
    </source>
</evidence>
<dbReference type="GO" id="GO:0007155">
    <property type="term" value="P:cell adhesion"/>
    <property type="evidence" value="ECO:0007669"/>
    <property type="project" value="InterPro"/>
</dbReference>
<dbReference type="AlphaFoldDB" id="A0A764KVZ7"/>
<protein>
    <recommendedName>
        <fullName evidence="1">Fimbrial adhesin MrpH C-terminal domain-containing protein</fullName>
    </recommendedName>
</protein>
<dbReference type="Gene3D" id="2.60.40.1090">
    <property type="entry name" value="Fimbrial-type adhesion domain"/>
    <property type="match status" value="1"/>
</dbReference>
<feature type="domain" description="Fimbrial adhesin MrpH C-terminal" evidence="1">
    <location>
        <begin position="222"/>
        <end position="343"/>
    </location>
</feature>
<dbReference type="GO" id="GO:0009289">
    <property type="term" value="C:pilus"/>
    <property type="evidence" value="ECO:0007669"/>
    <property type="project" value="InterPro"/>
</dbReference>
<dbReference type="Pfam" id="PF24223">
    <property type="entry name" value="MrpH_C"/>
    <property type="match status" value="1"/>
</dbReference>
<reference evidence="2" key="2">
    <citation type="submission" date="2020-02" db="EMBL/GenBank/DDBJ databases">
        <authorList>
            <consortium name="NCBI Pathogen Detection Project"/>
        </authorList>
    </citation>
    <scope>NUCLEOTIDE SEQUENCE</scope>
    <source>
        <strain evidence="2">MA.CK_99/00008881</strain>
    </source>
</reference>